<dbReference type="Pfam" id="PF01408">
    <property type="entry name" value="GFO_IDH_MocA"/>
    <property type="match status" value="1"/>
</dbReference>
<dbReference type="PANTHER" id="PTHR43818">
    <property type="entry name" value="BCDNA.GH03377"/>
    <property type="match status" value="1"/>
</dbReference>
<reference evidence="3" key="1">
    <citation type="submission" date="2020-05" db="EMBL/GenBank/DDBJ databases">
        <authorList>
            <person name="Chiriac C."/>
            <person name="Salcher M."/>
            <person name="Ghai R."/>
            <person name="Kavagutti S V."/>
        </authorList>
    </citation>
    <scope>NUCLEOTIDE SEQUENCE</scope>
</reference>
<dbReference type="Gene3D" id="3.30.360.10">
    <property type="entry name" value="Dihydrodipicolinate Reductase, domain 2"/>
    <property type="match status" value="1"/>
</dbReference>
<protein>
    <submittedName>
        <fullName evidence="3">Unannotated protein</fullName>
    </submittedName>
</protein>
<organism evidence="3">
    <name type="scientific">freshwater metagenome</name>
    <dbReference type="NCBI Taxonomy" id="449393"/>
    <lineage>
        <taxon>unclassified sequences</taxon>
        <taxon>metagenomes</taxon>
        <taxon>ecological metagenomes</taxon>
    </lineage>
</organism>
<dbReference type="InterPro" id="IPR050463">
    <property type="entry name" value="Gfo/Idh/MocA_oxidrdct_glycsds"/>
</dbReference>
<dbReference type="PANTHER" id="PTHR43818:SF11">
    <property type="entry name" value="BCDNA.GH03377"/>
    <property type="match status" value="1"/>
</dbReference>
<dbReference type="SUPFAM" id="SSF55347">
    <property type="entry name" value="Glyceraldehyde-3-phosphate dehydrogenase-like, C-terminal domain"/>
    <property type="match status" value="1"/>
</dbReference>
<keyword evidence="1" id="KW-0560">Oxidoreductase</keyword>
<proteinExistence type="predicted"/>
<dbReference type="InterPro" id="IPR036291">
    <property type="entry name" value="NAD(P)-bd_dom_sf"/>
</dbReference>
<dbReference type="GO" id="GO:0000166">
    <property type="term" value="F:nucleotide binding"/>
    <property type="evidence" value="ECO:0007669"/>
    <property type="project" value="InterPro"/>
</dbReference>
<sequence length="377" mass="41208">MSQKKVNVGIIGGGLMGKELVAACGRWDALVDHPVRPEVIAVADPSPAVRSWFENAKIPNIYEDYKQLLADPKVDVVYIAVPHNLHEEIYLATVAAGKDFLGEKPFGIDKSASSKIVAAIKASKVFVRVSSEMPFYPGAQAAFNYAKSGALGEIVEVHSAFLHSSDLDIAKPINWKRIVKFCGEIGVMGDLGMHVAHVPARLGFEAKSVYSLLDDIVKVRSDGKGGEVACDTFDNAVLAMKAKSASQDREFPMFWEMKRIAPGESNTWQFQAMGMKGGVKFSTRTPATFHKFAYANGEQIWQEIQPGHKTNWPVITGGIFEFGFPDSLLQMWAAYFAEREGLLGDKFGCATIDEVLKSHLVFEAAMESNKTGAAVKL</sequence>
<dbReference type="SUPFAM" id="SSF51735">
    <property type="entry name" value="NAD(P)-binding Rossmann-fold domains"/>
    <property type="match status" value="1"/>
</dbReference>
<dbReference type="EMBL" id="CAFBLW010000006">
    <property type="protein sequence ID" value="CAB4868348.1"/>
    <property type="molecule type" value="Genomic_DNA"/>
</dbReference>
<gene>
    <name evidence="3" type="ORF">UFOPK3461_00176</name>
</gene>
<dbReference type="AlphaFoldDB" id="A0A6J7DGC5"/>
<accession>A0A6J7DGC5</accession>
<dbReference type="Gene3D" id="3.40.50.720">
    <property type="entry name" value="NAD(P)-binding Rossmann-like Domain"/>
    <property type="match status" value="1"/>
</dbReference>
<dbReference type="InterPro" id="IPR000683">
    <property type="entry name" value="Gfo/Idh/MocA-like_OxRdtase_N"/>
</dbReference>
<name>A0A6J7DGC5_9ZZZZ</name>
<evidence type="ECO:0000259" key="2">
    <source>
        <dbReference type="Pfam" id="PF01408"/>
    </source>
</evidence>
<feature type="domain" description="Gfo/Idh/MocA-like oxidoreductase N-terminal" evidence="2">
    <location>
        <begin position="6"/>
        <end position="129"/>
    </location>
</feature>
<dbReference type="GO" id="GO:0016491">
    <property type="term" value="F:oxidoreductase activity"/>
    <property type="evidence" value="ECO:0007669"/>
    <property type="project" value="UniProtKB-KW"/>
</dbReference>
<evidence type="ECO:0000256" key="1">
    <source>
        <dbReference type="ARBA" id="ARBA00023002"/>
    </source>
</evidence>
<evidence type="ECO:0000313" key="3">
    <source>
        <dbReference type="EMBL" id="CAB4868348.1"/>
    </source>
</evidence>